<dbReference type="EMBL" id="JAAXPC010000007">
    <property type="protein sequence ID" value="NKY02689.1"/>
    <property type="molecule type" value="Genomic_DNA"/>
</dbReference>
<proteinExistence type="predicted"/>
<protein>
    <submittedName>
        <fullName evidence="1">Uncharacterized protein</fullName>
    </submittedName>
</protein>
<name>A0A846WMV6_9ACTN</name>
<dbReference type="Proteomes" id="UP000563898">
    <property type="component" value="Unassembled WGS sequence"/>
</dbReference>
<evidence type="ECO:0000313" key="1">
    <source>
        <dbReference type="EMBL" id="NKY02689.1"/>
    </source>
</evidence>
<reference evidence="1 2" key="1">
    <citation type="submission" date="2020-04" db="EMBL/GenBank/DDBJ databases">
        <title>MicrobeNet Type strains.</title>
        <authorList>
            <person name="Nicholson A.C."/>
        </authorList>
    </citation>
    <scope>NUCLEOTIDE SEQUENCE [LARGE SCALE GENOMIC DNA]</scope>
    <source>
        <strain evidence="1 2">ATCC BAA-14</strain>
    </source>
</reference>
<organism evidence="1 2">
    <name type="scientific">Gordonia polyisoprenivorans</name>
    <dbReference type="NCBI Taxonomy" id="84595"/>
    <lineage>
        <taxon>Bacteria</taxon>
        <taxon>Bacillati</taxon>
        <taxon>Actinomycetota</taxon>
        <taxon>Actinomycetes</taxon>
        <taxon>Mycobacteriales</taxon>
        <taxon>Gordoniaceae</taxon>
        <taxon>Gordonia</taxon>
    </lineage>
</organism>
<comment type="caution">
    <text evidence="1">The sequence shown here is derived from an EMBL/GenBank/DDBJ whole genome shotgun (WGS) entry which is preliminary data.</text>
</comment>
<dbReference type="AlphaFoldDB" id="A0A846WMV6"/>
<evidence type="ECO:0000313" key="2">
    <source>
        <dbReference type="Proteomes" id="UP000563898"/>
    </source>
</evidence>
<sequence length="240" mass="26183">MAVMSEPMFVCNIDPRTRDMRDEPFAHENLDAFVQRWPGIDVAVSPDTVTFDPTPGPECAETVLDVLTTVGGTALGAHLPTAISCDRAWLGADHPPMTTLVLVRDADEIRDALTMDAVHPGIYDGPRSSLRMVRRWSDEHVATALGGNVFLRIDGEHVHVSGRWFETTPQIFTGGALHDVDGVRTRTARQGASPTELRAGLTYAADGWVMHPELSRLRLVGHGVELIVTGPQKISVRPAH</sequence>
<gene>
    <name evidence="1" type="ORF">HGA05_14010</name>
</gene>
<accession>A0A846WMV6</accession>